<gene>
    <name evidence="3" type="ORF">MTR62_18590</name>
</gene>
<keyword evidence="4" id="KW-1185">Reference proteome</keyword>
<evidence type="ECO:0000259" key="2">
    <source>
        <dbReference type="Pfam" id="PF02954"/>
    </source>
</evidence>
<comment type="caution">
    <text evidence="3">The sequence shown here is derived from an EMBL/GenBank/DDBJ whole genome shotgun (WGS) entry which is preliminary data.</text>
</comment>
<dbReference type="SUPFAM" id="SSF46689">
    <property type="entry name" value="Homeodomain-like"/>
    <property type="match status" value="1"/>
</dbReference>
<sequence length="84" mass="8671">MGLSTFGAPAPLSGEIAQAHPEGPLDSLPERVEAFERAAIIAAVRACSGEIGAAIRALGLPRKTFYYKVAKHGIDLAALRKAGG</sequence>
<feature type="domain" description="DNA binding HTH" evidence="2">
    <location>
        <begin position="32"/>
        <end position="71"/>
    </location>
</feature>
<feature type="region of interest" description="Disordered" evidence="1">
    <location>
        <begin position="1"/>
        <end position="24"/>
    </location>
</feature>
<dbReference type="EMBL" id="JALHLF010000130">
    <property type="protein sequence ID" value="MCJ2184680.1"/>
    <property type="molecule type" value="Genomic_DNA"/>
</dbReference>
<dbReference type="Gene3D" id="1.10.10.60">
    <property type="entry name" value="Homeodomain-like"/>
    <property type="match status" value="1"/>
</dbReference>
<protein>
    <recommendedName>
        <fullName evidence="2">DNA binding HTH domain-containing protein</fullName>
    </recommendedName>
</protein>
<evidence type="ECO:0000313" key="3">
    <source>
        <dbReference type="EMBL" id="MCJ2184680.1"/>
    </source>
</evidence>
<organism evidence="3 4">
    <name type="scientific">Novosphingobium organovorum</name>
    <dbReference type="NCBI Taxonomy" id="2930092"/>
    <lineage>
        <taxon>Bacteria</taxon>
        <taxon>Pseudomonadati</taxon>
        <taxon>Pseudomonadota</taxon>
        <taxon>Alphaproteobacteria</taxon>
        <taxon>Sphingomonadales</taxon>
        <taxon>Sphingomonadaceae</taxon>
        <taxon>Novosphingobium</taxon>
    </lineage>
</organism>
<dbReference type="Proteomes" id="UP001162881">
    <property type="component" value="Unassembled WGS sequence"/>
</dbReference>
<evidence type="ECO:0000256" key="1">
    <source>
        <dbReference type="SAM" id="MobiDB-lite"/>
    </source>
</evidence>
<dbReference type="InterPro" id="IPR002197">
    <property type="entry name" value="HTH_Fis"/>
</dbReference>
<evidence type="ECO:0000313" key="4">
    <source>
        <dbReference type="Proteomes" id="UP001162881"/>
    </source>
</evidence>
<reference evidence="3" key="1">
    <citation type="submission" date="2022-03" db="EMBL/GenBank/DDBJ databases">
        <title>Identification of a novel bacterium isolated from mangrove sediments.</title>
        <authorList>
            <person name="Pan X."/>
        </authorList>
    </citation>
    <scope>NUCLEOTIDE SEQUENCE</scope>
    <source>
        <strain evidence="3">B1949</strain>
    </source>
</reference>
<dbReference type="InterPro" id="IPR009057">
    <property type="entry name" value="Homeodomain-like_sf"/>
</dbReference>
<dbReference type="Pfam" id="PF02954">
    <property type="entry name" value="HTH_8"/>
    <property type="match status" value="1"/>
</dbReference>
<name>A0ABT0BIC0_9SPHN</name>
<proteinExistence type="predicted"/>
<accession>A0ABT0BIC0</accession>